<accession>A0AAD6ITX7</accession>
<organism evidence="2 3">
    <name type="scientific">Drechslerella dactyloides</name>
    <name type="common">Nematode-trapping fungus</name>
    <name type="synonym">Arthrobotrys dactyloides</name>
    <dbReference type="NCBI Taxonomy" id="74499"/>
    <lineage>
        <taxon>Eukaryota</taxon>
        <taxon>Fungi</taxon>
        <taxon>Dikarya</taxon>
        <taxon>Ascomycota</taxon>
        <taxon>Pezizomycotina</taxon>
        <taxon>Orbiliomycetes</taxon>
        <taxon>Orbiliales</taxon>
        <taxon>Orbiliaceae</taxon>
        <taxon>Drechslerella</taxon>
    </lineage>
</organism>
<proteinExistence type="predicted"/>
<evidence type="ECO:0000313" key="3">
    <source>
        <dbReference type="Proteomes" id="UP001221413"/>
    </source>
</evidence>
<protein>
    <submittedName>
        <fullName evidence="2">Uncharacterized protein</fullName>
    </submittedName>
</protein>
<evidence type="ECO:0000256" key="1">
    <source>
        <dbReference type="SAM" id="MobiDB-lite"/>
    </source>
</evidence>
<name>A0AAD6ITX7_DREDA</name>
<evidence type="ECO:0000313" key="2">
    <source>
        <dbReference type="EMBL" id="KAJ6256347.1"/>
    </source>
</evidence>
<dbReference type="InterPro" id="IPR032675">
    <property type="entry name" value="LRR_dom_sf"/>
</dbReference>
<feature type="region of interest" description="Disordered" evidence="1">
    <location>
        <begin position="599"/>
        <end position="630"/>
    </location>
</feature>
<dbReference type="Proteomes" id="UP001221413">
    <property type="component" value="Unassembled WGS sequence"/>
</dbReference>
<comment type="caution">
    <text evidence="2">The sequence shown here is derived from an EMBL/GenBank/DDBJ whole genome shotgun (WGS) entry which is preliminary data.</text>
</comment>
<feature type="region of interest" description="Disordered" evidence="1">
    <location>
        <begin position="532"/>
        <end position="558"/>
    </location>
</feature>
<dbReference type="Gene3D" id="3.80.10.10">
    <property type="entry name" value="Ribonuclease Inhibitor"/>
    <property type="match status" value="1"/>
</dbReference>
<sequence>MASISYTPSLYIKDQNMALQSVSALDSVAIEFSYAGDVDIEYFDAVIDNIDGSLERLRNLAILPRCSFDMEKLVSGIYTDKKSWNRIRANTHRIVSFFLGKLMAHLAMNQLRVLQLDEPNLEGIMYPGLRTQLGLRHLSIHDSFLVSHFASARVPYALESLVVHAIRITSLPKLLTFAKHLVRYAQSLKYLALEFERLLLPYEKDWEFLQLGFAQLAPLEELKSFALANCDDMAEFQLATLALVPYEQVEKLKVVNCDFRESGGIGCFFSRMGITRLAYLNLTRTCTPAEANTILRTLESGLRKLHLEFDYNCGHILTSGLSKHKDSLLSLWIESSTAGEFHLVEDEDFPRLYMRSFTDLTQLTELAVAVGYWAIDQEIIEWANPPNIRVLRVLNLDKNYIHIGKCRKQCLCQLADSFVRVHEREYKGAEDRRLEVIAFGKRDDLVPDVEPMYYHVNPPKGTSANESANSSLVRKLEDTELIQQQMQIIRRAEADHYYDANSEDETETIETESLADNLSNERQLVLRRNSGSLALGSSSSGEDPGDPGSKQSTRSSNGLSELVTRISIDKLKTKMLKTTILDVDRQSVPFWETDDMIIDEDYRGFSEPDSDSDSDQSPAESGSSQKSASA</sequence>
<dbReference type="AlphaFoldDB" id="A0AAD6ITX7"/>
<keyword evidence="3" id="KW-1185">Reference proteome</keyword>
<dbReference type="SUPFAM" id="SSF52047">
    <property type="entry name" value="RNI-like"/>
    <property type="match status" value="1"/>
</dbReference>
<gene>
    <name evidence="2" type="ORF">Dda_8845</name>
</gene>
<reference evidence="2" key="1">
    <citation type="submission" date="2023-01" db="EMBL/GenBank/DDBJ databases">
        <title>The chitinases involved in constricting ring structure development in the nematode-trapping fungus Drechslerella dactyloides.</title>
        <authorList>
            <person name="Wang R."/>
            <person name="Zhang L."/>
            <person name="Tang P."/>
            <person name="Li S."/>
            <person name="Liang L."/>
        </authorList>
    </citation>
    <scope>NUCLEOTIDE SEQUENCE</scope>
    <source>
        <strain evidence="2">YMF1.00031</strain>
    </source>
</reference>
<feature type="compositionally biased region" description="Low complexity" evidence="1">
    <location>
        <begin position="532"/>
        <end position="549"/>
    </location>
</feature>
<dbReference type="EMBL" id="JAQGDS010000013">
    <property type="protein sequence ID" value="KAJ6256347.1"/>
    <property type="molecule type" value="Genomic_DNA"/>
</dbReference>